<accession>A0A832YXS5</accession>
<evidence type="ECO:0000313" key="1">
    <source>
        <dbReference type="EMBL" id="HIP57058.1"/>
    </source>
</evidence>
<dbReference type="Proteomes" id="UP000605805">
    <property type="component" value="Unassembled WGS sequence"/>
</dbReference>
<name>A0A832YXS5_9CREN</name>
<reference evidence="1" key="1">
    <citation type="journal article" date="2020" name="ISME J.">
        <title>Gammaproteobacteria mediating utilization of methyl-, sulfur- and petroleum organic compounds in deep ocean hydrothermal plumes.</title>
        <authorList>
            <person name="Zhou Z."/>
            <person name="Liu Y."/>
            <person name="Pan J."/>
            <person name="Cron B.R."/>
            <person name="Toner B.M."/>
            <person name="Anantharaman K."/>
            <person name="Breier J.A."/>
            <person name="Dick G.J."/>
            <person name="Li M."/>
        </authorList>
    </citation>
    <scope>NUCLEOTIDE SEQUENCE</scope>
    <source>
        <strain evidence="1">SZUA-1435</strain>
    </source>
</reference>
<dbReference type="EMBL" id="DQTV01000057">
    <property type="protein sequence ID" value="HIP57058.1"/>
    <property type="molecule type" value="Genomic_DNA"/>
</dbReference>
<proteinExistence type="predicted"/>
<protein>
    <submittedName>
        <fullName evidence="1">Uncharacterized protein</fullName>
    </submittedName>
</protein>
<evidence type="ECO:0000313" key="2">
    <source>
        <dbReference type="Proteomes" id="UP000605805"/>
    </source>
</evidence>
<organism evidence="1 2">
    <name type="scientific">Ignisphaera aggregans</name>
    <dbReference type="NCBI Taxonomy" id="334771"/>
    <lineage>
        <taxon>Archaea</taxon>
        <taxon>Thermoproteota</taxon>
        <taxon>Thermoprotei</taxon>
        <taxon>Desulfurococcales</taxon>
        <taxon>Desulfurococcaceae</taxon>
        <taxon>Ignisphaera</taxon>
    </lineage>
</organism>
<dbReference type="AlphaFoldDB" id="A0A832YXS5"/>
<comment type="caution">
    <text evidence="1">The sequence shown here is derived from an EMBL/GenBank/DDBJ whole genome shotgun (WGS) entry which is preliminary data.</text>
</comment>
<gene>
    <name evidence="1" type="ORF">EYH02_03195</name>
</gene>
<feature type="non-terminal residue" evidence="1">
    <location>
        <position position="61"/>
    </location>
</feature>
<sequence>MERLGENTVREIKLSVADISDDLPRYAEGFVVAPLIIDDTHEGVLSLVSKIVSLLYNGSYK</sequence>